<dbReference type="InterPro" id="IPR032090">
    <property type="entry name" value="RF3_C"/>
</dbReference>
<dbReference type="PANTHER" id="PTHR43556:SF2">
    <property type="entry name" value="PEPTIDE CHAIN RELEASE FACTOR RF3"/>
    <property type="match status" value="1"/>
</dbReference>
<dbReference type="InterPro" id="IPR053905">
    <property type="entry name" value="EF-G-like_DII"/>
</dbReference>
<dbReference type="InterPro" id="IPR009000">
    <property type="entry name" value="Transl_B-barrel_sf"/>
</dbReference>
<dbReference type="InterPro" id="IPR035647">
    <property type="entry name" value="EFG_III/V"/>
</dbReference>
<keyword evidence="6" id="KW-0342">GTP-binding</keyword>
<dbReference type="Pfam" id="PF22042">
    <property type="entry name" value="EF-G_D2"/>
    <property type="match status" value="1"/>
</dbReference>
<proteinExistence type="inferred from homology"/>
<feature type="domain" description="Tr-type G" evidence="9">
    <location>
        <begin position="26"/>
        <end position="290"/>
    </location>
</feature>
<keyword evidence="4" id="KW-0547">Nucleotide-binding</keyword>
<evidence type="ECO:0000256" key="4">
    <source>
        <dbReference type="ARBA" id="ARBA00022741"/>
    </source>
</evidence>
<keyword evidence="3" id="KW-0963">Cytoplasm</keyword>
<comment type="similarity">
    <text evidence="2">Belongs to the TRAFAC class translation factor GTPase superfamily. Classic translation factor GTPase family. PrfC subfamily.</text>
</comment>
<evidence type="ECO:0000313" key="10">
    <source>
        <dbReference type="EMBL" id="CAA9503993.1"/>
    </source>
</evidence>
<dbReference type="GO" id="GO:0016150">
    <property type="term" value="F:translation release factor activity, codon nonspecific"/>
    <property type="evidence" value="ECO:0007669"/>
    <property type="project" value="TreeGrafter"/>
</dbReference>
<comment type="subcellular location">
    <subcellularLocation>
        <location evidence="1">Cytoplasm</location>
    </subcellularLocation>
</comment>
<organism evidence="10">
    <name type="scientific">uncultured Solirubrobacteraceae bacterium</name>
    <dbReference type="NCBI Taxonomy" id="1162706"/>
    <lineage>
        <taxon>Bacteria</taxon>
        <taxon>Bacillati</taxon>
        <taxon>Actinomycetota</taxon>
        <taxon>Thermoleophilia</taxon>
        <taxon>Solirubrobacterales</taxon>
        <taxon>Solirubrobacteraceae</taxon>
        <taxon>environmental samples</taxon>
    </lineage>
</organism>
<protein>
    <recommendedName>
        <fullName evidence="7">Peptide chain release factor 3</fullName>
    </recommendedName>
</protein>
<sequence>MGGVSSSPGPAAVASPPGPAVEAEAARRRSFAIISHPDAGKTTLTEQLLVHTGAVQEAGSVRAKRHRSHTTSDFMELEQRRGISVSSTALRLEHGGLVLNLIDTPGHEDFSQDTFRALAAVDGVIMVLDATRGVEERTRQLFAACKVRGLPVITFANKSDRPGVEPLGVLDDIETQLGLEPVALTWPVGCHGNLQGVVDRTQDRFLALERVLGRPPAVDPRPLDALDPSADPDHARALEELDLLEAAGGELDPERVLDGVQTPVLFGAASIGFGVDELLEAVGRLSPPPRARQDRTGTSRPLDGPFTAQVFKVQANLDARHRDQLAFLRVVAGRFERGMRVTNARTGRPIALLHAHDIFARERRSLDEAFPGDVVGVSGAGDLVAGDTLASGAPVQLEAIPAFAPQLLQRVRLRDVLRHKQFHRGLDQLEAEGVVHVLEEGHVGRQTPVLGAIGALQFEVAAERFASEFGTRVGFEPTPWNACRLTDAAGAAALDGRARATVLRDGRGRHWAAFASIHDLHRFAGQHPDVRLDELVGD</sequence>
<accession>A0A6J4SSB9</accession>
<dbReference type="InterPro" id="IPR005225">
    <property type="entry name" value="Small_GTP-bd"/>
</dbReference>
<dbReference type="NCBIfam" id="NF001964">
    <property type="entry name" value="PRK00741.1"/>
    <property type="match status" value="1"/>
</dbReference>
<dbReference type="InterPro" id="IPR031157">
    <property type="entry name" value="G_TR_CS"/>
</dbReference>
<dbReference type="GO" id="GO:0005829">
    <property type="term" value="C:cytosol"/>
    <property type="evidence" value="ECO:0007669"/>
    <property type="project" value="TreeGrafter"/>
</dbReference>
<dbReference type="PROSITE" id="PS00301">
    <property type="entry name" value="G_TR_1"/>
    <property type="match status" value="1"/>
</dbReference>
<keyword evidence="5" id="KW-0648">Protein biosynthesis</keyword>
<evidence type="ECO:0000256" key="8">
    <source>
        <dbReference type="SAM" id="MobiDB-lite"/>
    </source>
</evidence>
<dbReference type="Pfam" id="PF00009">
    <property type="entry name" value="GTP_EFTU"/>
    <property type="match status" value="1"/>
</dbReference>
<dbReference type="SUPFAM" id="SSF52540">
    <property type="entry name" value="P-loop containing nucleoside triphosphate hydrolases"/>
    <property type="match status" value="1"/>
</dbReference>
<dbReference type="Gene3D" id="2.40.30.10">
    <property type="entry name" value="Translation factors"/>
    <property type="match status" value="1"/>
</dbReference>
<dbReference type="PROSITE" id="PS51722">
    <property type="entry name" value="G_TR_2"/>
    <property type="match status" value="1"/>
</dbReference>
<evidence type="ECO:0000256" key="5">
    <source>
        <dbReference type="ARBA" id="ARBA00022917"/>
    </source>
</evidence>
<feature type="region of interest" description="Disordered" evidence="8">
    <location>
        <begin position="1"/>
        <end position="20"/>
    </location>
</feature>
<dbReference type="AlphaFoldDB" id="A0A6J4SSB9"/>
<dbReference type="Gene3D" id="3.30.70.3280">
    <property type="entry name" value="Peptide chain release factor 3, domain III"/>
    <property type="match status" value="1"/>
</dbReference>
<evidence type="ECO:0000256" key="1">
    <source>
        <dbReference type="ARBA" id="ARBA00004496"/>
    </source>
</evidence>
<dbReference type="Gene3D" id="3.40.50.300">
    <property type="entry name" value="P-loop containing nucleotide triphosphate hydrolases"/>
    <property type="match status" value="1"/>
</dbReference>
<dbReference type="SUPFAM" id="SSF54980">
    <property type="entry name" value="EF-G C-terminal domain-like"/>
    <property type="match status" value="1"/>
</dbReference>
<evidence type="ECO:0000256" key="7">
    <source>
        <dbReference type="NCBIfam" id="TIGR00503"/>
    </source>
</evidence>
<dbReference type="EMBL" id="CADCVO010000387">
    <property type="protein sequence ID" value="CAA9503993.1"/>
    <property type="molecule type" value="Genomic_DNA"/>
</dbReference>
<evidence type="ECO:0000259" key="9">
    <source>
        <dbReference type="PROSITE" id="PS51722"/>
    </source>
</evidence>
<dbReference type="SUPFAM" id="SSF50447">
    <property type="entry name" value="Translation proteins"/>
    <property type="match status" value="1"/>
</dbReference>
<reference evidence="10" key="1">
    <citation type="submission" date="2020-02" db="EMBL/GenBank/DDBJ databases">
        <authorList>
            <person name="Meier V. D."/>
        </authorList>
    </citation>
    <scope>NUCLEOTIDE SEQUENCE</scope>
    <source>
        <strain evidence="10">AVDCRST_MAG13</strain>
    </source>
</reference>
<dbReference type="PRINTS" id="PR00315">
    <property type="entry name" value="ELONGATNFCT"/>
</dbReference>
<evidence type="ECO:0000256" key="2">
    <source>
        <dbReference type="ARBA" id="ARBA00009978"/>
    </source>
</evidence>
<dbReference type="InterPro" id="IPR000795">
    <property type="entry name" value="T_Tr_GTP-bd_dom"/>
</dbReference>
<name>A0A6J4SSB9_9ACTN</name>
<dbReference type="GO" id="GO:0005525">
    <property type="term" value="F:GTP binding"/>
    <property type="evidence" value="ECO:0007669"/>
    <property type="project" value="UniProtKB-UniRule"/>
</dbReference>
<dbReference type="InterPro" id="IPR038467">
    <property type="entry name" value="RF3_dom_3_sf"/>
</dbReference>
<evidence type="ECO:0000256" key="6">
    <source>
        <dbReference type="ARBA" id="ARBA00023134"/>
    </source>
</evidence>
<dbReference type="NCBIfam" id="TIGR00503">
    <property type="entry name" value="prfC"/>
    <property type="match status" value="1"/>
</dbReference>
<evidence type="ECO:0000256" key="3">
    <source>
        <dbReference type="ARBA" id="ARBA00022490"/>
    </source>
</evidence>
<dbReference type="Pfam" id="PF16658">
    <property type="entry name" value="RF3_C"/>
    <property type="match status" value="1"/>
</dbReference>
<dbReference type="NCBIfam" id="TIGR00231">
    <property type="entry name" value="small_GTP"/>
    <property type="match status" value="1"/>
</dbReference>
<dbReference type="PANTHER" id="PTHR43556">
    <property type="entry name" value="PEPTIDE CHAIN RELEASE FACTOR RF3"/>
    <property type="match status" value="1"/>
</dbReference>
<dbReference type="InterPro" id="IPR004548">
    <property type="entry name" value="PrfC"/>
</dbReference>
<dbReference type="GO" id="GO:0003924">
    <property type="term" value="F:GTPase activity"/>
    <property type="evidence" value="ECO:0007669"/>
    <property type="project" value="InterPro"/>
</dbReference>
<gene>
    <name evidence="10" type="ORF">AVDCRST_MAG13-2435</name>
</gene>
<feature type="region of interest" description="Disordered" evidence="8">
    <location>
        <begin position="285"/>
        <end position="304"/>
    </location>
</feature>
<dbReference type="InterPro" id="IPR027417">
    <property type="entry name" value="P-loop_NTPase"/>
</dbReference>